<dbReference type="EMBL" id="WTYJ01000001">
    <property type="protein sequence ID" value="MXO97954.1"/>
    <property type="molecule type" value="Genomic_DNA"/>
</dbReference>
<dbReference type="GO" id="GO:0005507">
    <property type="term" value="F:copper ion binding"/>
    <property type="evidence" value="ECO:0007669"/>
    <property type="project" value="TreeGrafter"/>
</dbReference>
<dbReference type="InterPro" id="IPR006121">
    <property type="entry name" value="HMA_dom"/>
</dbReference>
<feature type="transmembrane region" description="Helical" evidence="15">
    <location>
        <begin position="170"/>
        <end position="188"/>
    </location>
</feature>
<keyword evidence="3" id="KW-0813">Transport</keyword>
<evidence type="ECO:0000313" key="18">
    <source>
        <dbReference type="Proteomes" id="UP000469430"/>
    </source>
</evidence>
<dbReference type="Pfam" id="PF00702">
    <property type="entry name" value="Hydrolase"/>
    <property type="match status" value="1"/>
</dbReference>
<keyword evidence="11" id="KW-1278">Translocase</keyword>
<dbReference type="PROSITE" id="PS01047">
    <property type="entry name" value="HMA_1"/>
    <property type="match status" value="1"/>
</dbReference>
<evidence type="ECO:0000256" key="9">
    <source>
        <dbReference type="ARBA" id="ARBA00022840"/>
    </source>
</evidence>
<evidence type="ECO:0000256" key="2">
    <source>
        <dbReference type="ARBA" id="ARBA00006024"/>
    </source>
</evidence>
<feature type="transmembrane region" description="Helical" evidence="15">
    <location>
        <begin position="347"/>
        <end position="368"/>
    </location>
</feature>
<keyword evidence="7 15" id="KW-0479">Metal-binding</keyword>
<dbReference type="Pfam" id="PF00403">
    <property type="entry name" value="HMA"/>
    <property type="match status" value="1"/>
</dbReference>
<evidence type="ECO:0000256" key="13">
    <source>
        <dbReference type="ARBA" id="ARBA00023065"/>
    </source>
</evidence>
<dbReference type="NCBIfam" id="TIGR01494">
    <property type="entry name" value="ATPase_P-type"/>
    <property type="match status" value="1"/>
</dbReference>
<dbReference type="Gene3D" id="3.40.50.1000">
    <property type="entry name" value="HAD superfamily/HAD-like"/>
    <property type="match status" value="1"/>
</dbReference>
<dbReference type="InterPro" id="IPR027256">
    <property type="entry name" value="P-typ_ATPase_IB"/>
</dbReference>
<dbReference type="NCBIfam" id="TIGR01511">
    <property type="entry name" value="ATPase-IB1_Cu"/>
    <property type="match status" value="1"/>
</dbReference>
<feature type="transmembrane region" description="Helical" evidence="15">
    <location>
        <begin position="374"/>
        <end position="399"/>
    </location>
</feature>
<dbReference type="InterPro" id="IPR001757">
    <property type="entry name" value="P_typ_ATPase"/>
</dbReference>
<feature type="transmembrane region" description="Helical" evidence="15">
    <location>
        <begin position="132"/>
        <end position="149"/>
    </location>
</feature>
<reference evidence="17 18" key="1">
    <citation type="submission" date="2019-12" db="EMBL/GenBank/DDBJ databases">
        <title>Genomic-based taxomic classification of the family Erythrobacteraceae.</title>
        <authorList>
            <person name="Xu L."/>
        </authorList>
    </citation>
    <scope>NUCLEOTIDE SEQUENCE [LARGE SCALE GENOMIC DNA]</scope>
    <source>
        <strain evidence="17 18">S36</strain>
    </source>
</reference>
<keyword evidence="12 15" id="KW-1133">Transmembrane helix</keyword>
<dbReference type="InterPro" id="IPR018303">
    <property type="entry name" value="ATPase_P-typ_P_site"/>
</dbReference>
<name>A0A6I4TQ09_9SPHN</name>
<feature type="transmembrane region" description="Helical" evidence="15">
    <location>
        <begin position="691"/>
        <end position="709"/>
    </location>
</feature>
<dbReference type="PANTHER" id="PTHR43520:SF5">
    <property type="entry name" value="CATION-TRANSPORTING P-TYPE ATPASE-RELATED"/>
    <property type="match status" value="1"/>
</dbReference>
<dbReference type="InterPro" id="IPR008250">
    <property type="entry name" value="ATPase_P-typ_transduc_dom_A_sf"/>
</dbReference>
<dbReference type="Gene3D" id="3.40.1110.10">
    <property type="entry name" value="Calcium-transporting ATPase, cytoplasmic domain N"/>
    <property type="match status" value="1"/>
</dbReference>
<keyword evidence="9 15" id="KW-0067">ATP-binding</keyword>
<dbReference type="SUPFAM" id="SSF81665">
    <property type="entry name" value="Calcium ATPase, transmembrane domain M"/>
    <property type="match status" value="1"/>
</dbReference>
<feature type="transmembrane region" description="Helical" evidence="15">
    <location>
        <begin position="666"/>
        <end position="685"/>
    </location>
</feature>
<feature type="domain" description="HMA" evidence="16">
    <location>
        <begin position="20"/>
        <end position="85"/>
    </location>
</feature>
<dbReference type="OrthoDB" id="9813266at2"/>
<dbReference type="InterPro" id="IPR059000">
    <property type="entry name" value="ATPase_P-type_domA"/>
</dbReference>
<proteinExistence type="inferred from homology"/>
<dbReference type="AlphaFoldDB" id="A0A6I4TQ09"/>
<gene>
    <name evidence="17" type="primary">cadA</name>
    <name evidence="17" type="ORF">GRI97_02990</name>
</gene>
<evidence type="ECO:0000256" key="11">
    <source>
        <dbReference type="ARBA" id="ARBA00022967"/>
    </source>
</evidence>
<dbReference type="RefSeq" id="WP_161389631.1">
    <property type="nucleotide sequence ID" value="NZ_JBHSCP010000001.1"/>
</dbReference>
<keyword evidence="13" id="KW-0406">Ion transport</keyword>
<dbReference type="CDD" id="cd00371">
    <property type="entry name" value="HMA"/>
    <property type="match status" value="1"/>
</dbReference>
<dbReference type="InterPro" id="IPR036412">
    <property type="entry name" value="HAD-like_sf"/>
</dbReference>
<dbReference type="InterPro" id="IPR036163">
    <property type="entry name" value="HMA_dom_sf"/>
</dbReference>
<keyword evidence="5" id="KW-0597">Phosphoprotein</keyword>
<keyword evidence="14 15" id="KW-0472">Membrane</keyword>
<organism evidence="17 18">
    <name type="scientific">Croceibacterium xixiisoli</name>
    <dbReference type="NCBI Taxonomy" id="1476466"/>
    <lineage>
        <taxon>Bacteria</taxon>
        <taxon>Pseudomonadati</taxon>
        <taxon>Pseudomonadota</taxon>
        <taxon>Alphaproteobacteria</taxon>
        <taxon>Sphingomonadales</taxon>
        <taxon>Erythrobacteraceae</taxon>
        <taxon>Croceibacterium</taxon>
    </lineage>
</organism>
<evidence type="ECO:0000256" key="5">
    <source>
        <dbReference type="ARBA" id="ARBA00022553"/>
    </source>
</evidence>
<evidence type="ECO:0000256" key="12">
    <source>
        <dbReference type="ARBA" id="ARBA00022989"/>
    </source>
</evidence>
<evidence type="ECO:0000256" key="3">
    <source>
        <dbReference type="ARBA" id="ARBA00022448"/>
    </source>
</evidence>
<dbReference type="Pfam" id="PF00122">
    <property type="entry name" value="E1-E2_ATPase"/>
    <property type="match status" value="1"/>
</dbReference>
<dbReference type="InterPro" id="IPR017969">
    <property type="entry name" value="Heavy-metal-associated_CS"/>
</dbReference>
<dbReference type="SUPFAM" id="SSF56784">
    <property type="entry name" value="HAD-like"/>
    <property type="match status" value="1"/>
</dbReference>
<dbReference type="GO" id="GO:0043682">
    <property type="term" value="F:P-type divalent copper transporter activity"/>
    <property type="evidence" value="ECO:0007669"/>
    <property type="project" value="TreeGrafter"/>
</dbReference>
<comment type="similarity">
    <text evidence="2 15">Belongs to the cation transport ATPase (P-type) (TC 3.A.3) family. Type IB subfamily.</text>
</comment>
<feature type="transmembrane region" description="Helical" evidence="15">
    <location>
        <begin position="194"/>
        <end position="212"/>
    </location>
</feature>
<dbReference type="Gene3D" id="2.70.150.10">
    <property type="entry name" value="Calcium-transporting ATPase, cytoplasmic transduction domain A"/>
    <property type="match status" value="1"/>
</dbReference>
<keyword evidence="6 15" id="KW-0812">Transmembrane</keyword>
<keyword evidence="8 15" id="KW-0547">Nucleotide-binding</keyword>
<comment type="caution">
    <text evidence="17">The sequence shown here is derived from an EMBL/GenBank/DDBJ whole genome shotgun (WGS) entry which is preliminary data.</text>
</comment>
<dbReference type="GO" id="GO:0005886">
    <property type="term" value="C:plasma membrane"/>
    <property type="evidence" value="ECO:0007669"/>
    <property type="project" value="UniProtKB-SubCell"/>
</dbReference>
<dbReference type="Gene3D" id="3.30.70.100">
    <property type="match status" value="1"/>
</dbReference>
<dbReference type="InterPro" id="IPR023214">
    <property type="entry name" value="HAD_sf"/>
</dbReference>
<evidence type="ECO:0000256" key="15">
    <source>
        <dbReference type="RuleBase" id="RU362081"/>
    </source>
</evidence>
<evidence type="ECO:0000313" key="17">
    <source>
        <dbReference type="EMBL" id="MXO97954.1"/>
    </source>
</evidence>
<keyword evidence="4 15" id="KW-1003">Cell membrane</keyword>
<keyword evidence="18" id="KW-1185">Reference proteome</keyword>
<dbReference type="GO" id="GO:0005524">
    <property type="term" value="F:ATP binding"/>
    <property type="evidence" value="ECO:0007669"/>
    <property type="project" value="UniProtKB-UniRule"/>
</dbReference>
<evidence type="ECO:0000259" key="16">
    <source>
        <dbReference type="PROSITE" id="PS50846"/>
    </source>
</evidence>
<dbReference type="Gene3D" id="1.20.1110.10">
    <property type="entry name" value="Calcium-transporting ATPase, transmembrane domain"/>
    <property type="match status" value="1"/>
</dbReference>
<keyword evidence="17" id="KW-0378">Hydrolase</keyword>
<dbReference type="SUPFAM" id="SSF55008">
    <property type="entry name" value="HMA, heavy metal-associated domain"/>
    <property type="match status" value="1"/>
</dbReference>
<dbReference type="Proteomes" id="UP000469430">
    <property type="component" value="Unassembled WGS sequence"/>
</dbReference>
<comment type="subcellular location">
    <subcellularLocation>
        <location evidence="1">Cell membrane</location>
        <topology evidence="1">Multi-pass membrane protein</topology>
    </subcellularLocation>
</comment>
<dbReference type="InterPro" id="IPR023299">
    <property type="entry name" value="ATPase_P-typ_cyto_dom_N"/>
</dbReference>
<evidence type="ECO:0000256" key="1">
    <source>
        <dbReference type="ARBA" id="ARBA00004651"/>
    </source>
</evidence>
<dbReference type="PROSITE" id="PS00154">
    <property type="entry name" value="ATPASE_E1_E2"/>
    <property type="match status" value="1"/>
</dbReference>
<evidence type="ECO:0000256" key="14">
    <source>
        <dbReference type="ARBA" id="ARBA00023136"/>
    </source>
</evidence>
<dbReference type="GO" id="GO:0016887">
    <property type="term" value="F:ATP hydrolysis activity"/>
    <property type="evidence" value="ECO:0007669"/>
    <property type="project" value="InterPro"/>
</dbReference>
<evidence type="ECO:0000256" key="4">
    <source>
        <dbReference type="ARBA" id="ARBA00022475"/>
    </source>
</evidence>
<evidence type="ECO:0000256" key="10">
    <source>
        <dbReference type="ARBA" id="ARBA00022842"/>
    </source>
</evidence>
<accession>A0A6I4TQ09</accession>
<evidence type="ECO:0000256" key="6">
    <source>
        <dbReference type="ARBA" id="ARBA00022692"/>
    </source>
</evidence>
<dbReference type="NCBIfam" id="TIGR01512">
    <property type="entry name" value="ATPase-IB2_Cd"/>
    <property type="match status" value="1"/>
</dbReference>
<dbReference type="PROSITE" id="PS50846">
    <property type="entry name" value="HMA_2"/>
    <property type="match status" value="1"/>
</dbReference>
<dbReference type="NCBIfam" id="TIGR01525">
    <property type="entry name" value="ATPase-IB_hvy"/>
    <property type="match status" value="1"/>
</dbReference>
<dbReference type="GO" id="GO:0055070">
    <property type="term" value="P:copper ion homeostasis"/>
    <property type="evidence" value="ECO:0007669"/>
    <property type="project" value="TreeGrafter"/>
</dbReference>
<dbReference type="EC" id="3.6.3.3" evidence="17"/>
<dbReference type="PRINTS" id="PR00119">
    <property type="entry name" value="CATATPASE"/>
</dbReference>
<evidence type="ECO:0000256" key="8">
    <source>
        <dbReference type="ARBA" id="ARBA00022741"/>
    </source>
</evidence>
<feature type="transmembrane region" description="Helical" evidence="15">
    <location>
        <begin position="101"/>
        <end position="126"/>
    </location>
</feature>
<keyword evidence="10" id="KW-0460">Magnesium</keyword>
<protein>
    <submittedName>
        <fullName evidence="17">Cadmium-translocating P-type ATPase</fullName>
        <ecNumber evidence="17">3.6.3.3</ecNumber>
    </submittedName>
</protein>
<dbReference type="PRINTS" id="PR00943">
    <property type="entry name" value="CUATPASE"/>
</dbReference>
<dbReference type="InterPro" id="IPR023298">
    <property type="entry name" value="ATPase_P-typ_TM_dom_sf"/>
</dbReference>
<dbReference type="SUPFAM" id="SSF81653">
    <property type="entry name" value="Calcium ATPase, transduction domain A"/>
    <property type="match status" value="1"/>
</dbReference>
<evidence type="ECO:0000256" key="7">
    <source>
        <dbReference type="ARBA" id="ARBA00022723"/>
    </source>
</evidence>
<sequence length="713" mass="73881">MTPSLNPGATPALQDVRPLETTVLAVPGMHCAGCMNKVERGLAALPGVAEARVNLSLRMVTVSHDPQLRGKGLVDALADLGFEAQPRREEIVRPASAVRPLLAPLAVAGFGSMNVMLLAVSVWSGADGSTRSLFHWISALIAIPAIAYAGQPFFRSAWRAVRRGTTNMDVPISLGVLIATGLSLYETIMGGRHAWFDGALMLLTFLLAGRALDAMMRDRARQGVDAMLSQAAQGAMVVGGQGELQWCDADQLLPGAVMRVAAGERLAADGEIITGNSRFDQSLLTGESAPVLAGRGDPVLAGTLNLDAPVDVRVSHAGRDTTLAEIARLMEASMQNRSRYVRIADRAASYYAPAVHALAAMAVIGWLIAGAGIYQALVIGVAVLIITCPCALGLAVPVAQVVASGSLMRAGIMVKDGSALERMAGIDRALLDKTGTLTLGRPVPDPVIMALLPDHAAGVALALASHSRHPLSRALAMALTAAGHRVAVIHDVEERAGEGVFARADGRSVALRRPDDANGMAMLLDIAGEPAWLIPCADRLRPDAVEALDQLAGMGISCSILSGDNVGAVSDVARATGLTAQASARPADKQDAIHRLQGAGHNVLMVGDGLNDGPALAAANASLAPGSASEVGLQAADMVFVQDSLLALPRAIRVARATLRIVRQNFVLAIGYNVLAVPLAMAGMVTPLVAALAMSGSSLIVIGNSLRLARIGK</sequence>
<dbReference type="PANTHER" id="PTHR43520">
    <property type="entry name" value="ATP7, ISOFORM B"/>
    <property type="match status" value="1"/>
</dbReference>